<dbReference type="PANTHER" id="PTHR33787:SF4">
    <property type="entry name" value="YCF20-LIKE PROTEIN"/>
    <property type="match status" value="1"/>
</dbReference>
<feature type="transmembrane region" description="Helical" evidence="3">
    <location>
        <begin position="140"/>
        <end position="160"/>
    </location>
</feature>
<sequence>MMLVFYPESCRAPLLESLITTTAPASSWASTSSVHRGRRLAVLSPVFRFKRLERGRSNIVRSTLNTSGSPGGGDGADKSSRSGIDLGSTRIGRLVSARRQELLKRWNTVRRNFPAKVFLLLFGFFCSNALATILGQTGDWDVLAAGVMVAVIEGIGYLMYRMPVFLSSRGKVVIEFVNYWKTGFSFGLFVDAFKLGS</sequence>
<evidence type="ECO:0000256" key="2">
    <source>
        <dbReference type="SAM" id="MobiDB-lite"/>
    </source>
</evidence>
<comment type="similarity">
    <text evidence="1">Belongs to the ycf20 family.</text>
</comment>
<accession>A0ABP0X7C6</accession>
<proteinExistence type="inferred from homology"/>
<evidence type="ECO:0008006" key="6">
    <source>
        <dbReference type="Google" id="ProtNLM"/>
    </source>
</evidence>
<name>A0ABP0X7C6_9BRYO</name>
<keyword evidence="5" id="KW-1185">Reference proteome</keyword>
<evidence type="ECO:0000256" key="3">
    <source>
        <dbReference type="SAM" id="Phobius"/>
    </source>
</evidence>
<dbReference type="PANTHER" id="PTHR33787">
    <property type="match status" value="1"/>
</dbReference>
<keyword evidence="3" id="KW-0472">Membrane</keyword>
<keyword evidence="3" id="KW-1133">Transmembrane helix</keyword>
<organism evidence="4 5">
    <name type="scientific">Sphagnum jensenii</name>
    <dbReference type="NCBI Taxonomy" id="128206"/>
    <lineage>
        <taxon>Eukaryota</taxon>
        <taxon>Viridiplantae</taxon>
        <taxon>Streptophyta</taxon>
        <taxon>Embryophyta</taxon>
        <taxon>Bryophyta</taxon>
        <taxon>Sphagnophytina</taxon>
        <taxon>Sphagnopsida</taxon>
        <taxon>Sphagnales</taxon>
        <taxon>Sphagnaceae</taxon>
        <taxon>Sphagnum</taxon>
    </lineage>
</organism>
<protein>
    <recommendedName>
        <fullName evidence="6">Ycf20-like protein</fullName>
    </recommendedName>
</protein>
<dbReference type="EMBL" id="OZ020101">
    <property type="protein sequence ID" value="CAK9274336.1"/>
    <property type="molecule type" value="Genomic_DNA"/>
</dbReference>
<evidence type="ECO:0000313" key="5">
    <source>
        <dbReference type="Proteomes" id="UP001497444"/>
    </source>
</evidence>
<feature type="transmembrane region" description="Helical" evidence="3">
    <location>
        <begin position="113"/>
        <end position="134"/>
    </location>
</feature>
<dbReference type="Proteomes" id="UP001497444">
    <property type="component" value="Chromosome 6"/>
</dbReference>
<gene>
    <name evidence="4" type="ORF">CSSPJE1EN1_LOCUS19814</name>
</gene>
<feature type="region of interest" description="Disordered" evidence="2">
    <location>
        <begin position="60"/>
        <end position="85"/>
    </location>
</feature>
<dbReference type="Pfam" id="PF04483">
    <property type="entry name" value="DUF565"/>
    <property type="match status" value="1"/>
</dbReference>
<keyword evidence="3" id="KW-0812">Transmembrane</keyword>
<evidence type="ECO:0000313" key="4">
    <source>
        <dbReference type="EMBL" id="CAK9274336.1"/>
    </source>
</evidence>
<reference evidence="4" key="1">
    <citation type="submission" date="2024-02" db="EMBL/GenBank/DDBJ databases">
        <authorList>
            <consortium name="ELIXIR-Norway"/>
            <consortium name="Elixir Norway"/>
        </authorList>
    </citation>
    <scope>NUCLEOTIDE SEQUENCE</scope>
</reference>
<dbReference type="InterPro" id="IPR007572">
    <property type="entry name" value="Uncharacterised_Ycf20"/>
</dbReference>
<evidence type="ECO:0000256" key="1">
    <source>
        <dbReference type="ARBA" id="ARBA00009846"/>
    </source>
</evidence>